<accession>A0A7X0VGM1</accession>
<keyword evidence="6" id="KW-1185">Reference proteome</keyword>
<evidence type="ECO:0000259" key="4">
    <source>
        <dbReference type="PROSITE" id="PS01124"/>
    </source>
</evidence>
<evidence type="ECO:0000313" key="6">
    <source>
        <dbReference type="Proteomes" id="UP000547209"/>
    </source>
</evidence>
<dbReference type="GO" id="GO:0003700">
    <property type="term" value="F:DNA-binding transcription factor activity"/>
    <property type="evidence" value="ECO:0007669"/>
    <property type="project" value="InterPro"/>
</dbReference>
<gene>
    <name evidence="5" type="ORF">H7C19_17625</name>
</gene>
<dbReference type="PRINTS" id="PR00032">
    <property type="entry name" value="HTHARAC"/>
</dbReference>
<dbReference type="InterPro" id="IPR009057">
    <property type="entry name" value="Homeodomain-like_sf"/>
</dbReference>
<dbReference type="InterPro" id="IPR037923">
    <property type="entry name" value="HTH-like"/>
</dbReference>
<dbReference type="Pfam" id="PF12833">
    <property type="entry name" value="HTH_18"/>
    <property type="match status" value="1"/>
</dbReference>
<dbReference type="Gene3D" id="1.10.10.60">
    <property type="entry name" value="Homeodomain-like"/>
    <property type="match status" value="1"/>
</dbReference>
<feature type="domain" description="HTH araC/xylS-type" evidence="4">
    <location>
        <begin position="173"/>
        <end position="271"/>
    </location>
</feature>
<keyword evidence="2" id="KW-0238">DNA-binding</keyword>
<organism evidence="5 6">
    <name type="scientific">Cohnella nanjingensis</name>
    <dbReference type="NCBI Taxonomy" id="1387779"/>
    <lineage>
        <taxon>Bacteria</taxon>
        <taxon>Bacillati</taxon>
        <taxon>Bacillota</taxon>
        <taxon>Bacilli</taxon>
        <taxon>Bacillales</taxon>
        <taxon>Paenibacillaceae</taxon>
        <taxon>Cohnella</taxon>
    </lineage>
</organism>
<evidence type="ECO:0000256" key="3">
    <source>
        <dbReference type="ARBA" id="ARBA00023163"/>
    </source>
</evidence>
<name>A0A7X0VGM1_9BACL</name>
<sequence>MSYMDIPYRLDESAEPPACRFRSVWKVQANDAYQVAQSNGFAALGLFVTYEGQGSLTVDRTVDSGRFELQAGTFVFVQAEVPCSYRCRDGDWKFYFFEFDGLERVRHWGLPIGRVATTARMPEAVRKCEQLIDGMIVQPIGYRDSAHNLLNELLLLFAREPSIGRAKRHPELDAVLYRMHKNIGTPFRVDEAVRDSGLSRTAFFSRFRETTGTSPAEYMLGLKLASAKASLEATNLSVKEIAAALHFYDEFHFSKTFKRRYGVSPRDYRRGGRDPR</sequence>
<keyword evidence="1" id="KW-0805">Transcription regulation</keyword>
<dbReference type="PANTHER" id="PTHR46796:SF7">
    <property type="entry name" value="ARAC FAMILY TRANSCRIPTIONAL REGULATOR"/>
    <property type="match status" value="1"/>
</dbReference>
<protein>
    <submittedName>
        <fullName evidence="5">AraC family transcriptional regulator</fullName>
    </submittedName>
</protein>
<dbReference type="InterPro" id="IPR050204">
    <property type="entry name" value="AraC_XylS_family_regulators"/>
</dbReference>
<dbReference type="InterPro" id="IPR018060">
    <property type="entry name" value="HTH_AraC"/>
</dbReference>
<dbReference type="SMART" id="SM00342">
    <property type="entry name" value="HTH_ARAC"/>
    <property type="match status" value="1"/>
</dbReference>
<dbReference type="Proteomes" id="UP000547209">
    <property type="component" value="Unassembled WGS sequence"/>
</dbReference>
<dbReference type="InterPro" id="IPR020449">
    <property type="entry name" value="Tscrpt_reg_AraC-type_HTH"/>
</dbReference>
<dbReference type="RefSeq" id="WP_185143986.1">
    <property type="nucleotide sequence ID" value="NZ_JACJVP010000028.1"/>
</dbReference>
<evidence type="ECO:0000256" key="2">
    <source>
        <dbReference type="ARBA" id="ARBA00023125"/>
    </source>
</evidence>
<reference evidence="5 6" key="1">
    <citation type="submission" date="2020-08" db="EMBL/GenBank/DDBJ databases">
        <title>Cohnella phylogeny.</title>
        <authorList>
            <person name="Dunlap C."/>
        </authorList>
    </citation>
    <scope>NUCLEOTIDE SEQUENCE [LARGE SCALE GENOMIC DNA]</scope>
    <source>
        <strain evidence="5 6">DSM 28246</strain>
    </source>
</reference>
<dbReference type="GO" id="GO:0043565">
    <property type="term" value="F:sequence-specific DNA binding"/>
    <property type="evidence" value="ECO:0007669"/>
    <property type="project" value="InterPro"/>
</dbReference>
<comment type="caution">
    <text evidence="5">The sequence shown here is derived from an EMBL/GenBank/DDBJ whole genome shotgun (WGS) entry which is preliminary data.</text>
</comment>
<dbReference type="EMBL" id="JACJVP010000028">
    <property type="protein sequence ID" value="MBB6672503.1"/>
    <property type="molecule type" value="Genomic_DNA"/>
</dbReference>
<dbReference type="PANTHER" id="PTHR46796">
    <property type="entry name" value="HTH-TYPE TRANSCRIPTIONAL ACTIVATOR RHAS-RELATED"/>
    <property type="match status" value="1"/>
</dbReference>
<proteinExistence type="predicted"/>
<dbReference type="AlphaFoldDB" id="A0A7X0VGM1"/>
<dbReference type="SUPFAM" id="SSF46689">
    <property type="entry name" value="Homeodomain-like"/>
    <property type="match status" value="2"/>
</dbReference>
<dbReference type="PROSITE" id="PS01124">
    <property type="entry name" value="HTH_ARAC_FAMILY_2"/>
    <property type="match status" value="1"/>
</dbReference>
<evidence type="ECO:0000256" key="1">
    <source>
        <dbReference type="ARBA" id="ARBA00023015"/>
    </source>
</evidence>
<evidence type="ECO:0000313" key="5">
    <source>
        <dbReference type="EMBL" id="MBB6672503.1"/>
    </source>
</evidence>
<dbReference type="SUPFAM" id="SSF51215">
    <property type="entry name" value="Regulatory protein AraC"/>
    <property type="match status" value="1"/>
</dbReference>
<keyword evidence="3" id="KW-0804">Transcription</keyword>